<dbReference type="Proteomes" id="UP000762676">
    <property type="component" value="Unassembled WGS sequence"/>
</dbReference>
<organism evidence="2 3">
    <name type="scientific">Elysia marginata</name>
    <dbReference type="NCBI Taxonomy" id="1093978"/>
    <lineage>
        <taxon>Eukaryota</taxon>
        <taxon>Metazoa</taxon>
        <taxon>Spiralia</taxon>
        <taxon>Lophotrochozoa</taxon>
        <taxon>Mollusca</taxon>
        <taxon>Gastropoda</taxon>
        <taxon>Heterobranchia</taxon>
        <taxon>Euthyneura</taxon>
        <taxon>Panpulmonata</taxon>
        <taxon>Sacoglossa</taxon>
        <taxon>Placobranchoidea</taxon>
        <taxon>Plakobranchidae</taxon>
        <taxon>Elysia</taxon>
    </lineage>
</organism>
<comment type="caution">
    <text evidence="2">The sequence shown here is derived from an EMBL/GenBank/DDBJ whole genome shotgun (WGS) entry which is preliminary data.</text>
</comment>
<name>A0AAV4F0R8_9GAST</name>
<reference evidence="2 3" key="1">
    <citation type="journal article" date="2021" name="Elife">
        <title>Chloroplast acquisition without the gene transfer in kleptoplastic sea slugs, Plakobranchus ocellatus.</title>
        <authorList>
            <person name="Maeda T."/>
            <person name="Takahashi S."/>
            <person name="Yoshida T."/>
            <person name="Shimamura S."/>
            <person name="Takaki Y."/>
            <person name="Nagai Y."/>
            <person name="Toyoda A."/>
            <person name="Suzuki Y."/>
            <person name="Arimoto A."/>
            <person name="Ishii H."/>
            <person name="Satoh N."/>
            <person name="Nishiyama T."/>
            <person name="Hasebe M."/>
            <person name="Maruyama T."/>
            <person name="Minagawa J."/>
            <person name="Obokata J."/>
            <person name="Shigenobu S."/>
        </authorList>
    </citation>
    <scope>NUCLEOTIDE SEQUENCE [LARGE SCALE GENOMIC DNA]</scope>
</reference>
<keyword evidence="3" id="KW-1185">Reference proteome</keyword>
<evidence type="ECO:0000256" key="1">
    <source>
        <dbReference type="SAM" id="MobiDB-lite"/>
    </source>
</evidence>
<evidence type="ECO:0000313" key="2">
    <source>
        <dbReference type="EMBL" id="GFR66036.1"/>
    </source>
</evidence>
<accession>A0AAV4F0R8</accession>
<feature type="region of interest" description="Disordered" evidence="1">
    <location>
        <begin position="37"/>
        <end position="71"/>
    </location>
</feature>
<dbReference type="EMBL" id="BMAT01011067">
    <property type="protein sequence ID" value="GFR66036.1"/>
    <property type="molecule type" value="Genomic_DNA"/>
</dbReference>
<dbReference type="AlphaFoldDB" id="A0AAV4F0R8"/>
<proteinExistence type="predicted"/>
<evidence type="ECO:0000313" key="3">
    <source>
        <dbReference type="Proteomes" id="UP000762676"/>
    </source>
</evidence>
<gene>
    <name evidence="2" type="ORF">ElyMa_005547500</name>
</gene>
<sequence>MLTSNDGSRFLEYTLLKRDGSPTIQFGHRRRFLQFSKQTGTWPRPRASLERGRKSKTKRRSDENSGIASALSRAGRRSVTYDARLGLDNPGIHRAPGFVYVTSSWIRDWEKKGRGKRRASEVSIWVKDKTTFSGTLSKLSQNYTAGKAQNSEIWVHMKKKRSVSQKAKNKISVHAIKRMHWGQTLRALSAKHLEGETSHMVFKMFITTLRVTCFSLISDI</sequence>
<protein>
    <submittedName>
        <fullName evidence="2">Uncharacterized protein</fullName>
    </submittedName>
</protein>